<name>A0AA39XDP6_9PEZI</name>
<keyword evidence="1" id="KW-0732">Signal</keyword>
<evidence type="ECO:0000313" key="3">
    <source>
        <dbReference type="Proteomes" id="UP001175000"/>
    </source>
</evidence>
<organism evidence="2 3">
    <name type="scientific">Immersiella caudata</name>
    <dbReference type="NCBI Taxonomy" id="314043"/>
    <lineage>
        <taxon>Eukaryota</taxon>
        <taxon>Fungi</taxon>
        <taxon>Dikarya</taxon>
        <taxon>Ascomycota</taxon>
        <taxon>Pezizomycotina</taxon>
        <taxon>Sordariomycetes</taxon>
        <taxon>Sordariomycetidae</taxon>
        <taxon>Sordariales</taxon>
        <taxon>Lasiosphaeriaceae</taxon>
        <taxon>Immersiella</taxon>
    </lineage>
</organism>
<comment type="caution">
    <text evidence="2">The sequence shown here is derived from an EMBL/GenBank/DDBJ whole genome shotgun (WGS) entry which is preliminary data.</text>
</comment>
<evidence type="ECO:0000313" key="2">
    <source>
        <dbReference type="EMBL" id="KAK0632073.1"/>
    </source>
</evidence>
<reference evidence="2" key="1">
    <citation type="submission" date="2023-06" db="EMBL/GenBank/DDBJ databases">
        <title>Genome-scale phylogeny and comparative genomics of the fungal order Sordariales.</title>
        <authorList>
            <consortium name="Lawrence Berkeley National Laboratory"/>
            <person name="Hensen N."/>
            <person name="Bonometti L."/>
            <person name="Westerberg I."/>
            <person name="Brannstrom I.O."/>
            <person name="Guillou S."/>
            <person name="Cros-Aarteil S."/>
            <person name="Calhoun S."/>
            <person name="Haridas S."/>
            <person name="Kuo A."/>
            <person name="Mondo S."/>
            <person name="Pangilinan J."/>
            <person name="Riley R."/>
            <person name="Labutti K."/>
            <person name="Andreopoulos B."/>
            <person name="Lipzen A."/>
            <person name="Chen C."/>
            <person name="Yanf M."/>
            <person name="Daum C."/>
            <person name="Ng V."/>
            <person name="Clum A."/>
            <person name="Steindorff A."/>
            <person name="Ohm R."/>
            <person name="Martin F."/>
            <person name="Silar P."/>
            <person name="Natvig D."/>
            <person name="Lalanne C."/>
            <person name="Gautier V."/>
            <person name="Ament-Velasquez S.L."/>
            <person name="Kruys A."/>
            <person name="Hutchinson M.I."/>
            <person name="Powell A.J."/>
            <person name="Barry K."/>
            <person name="Miller A.N."/>
            <person name="Grigoriev I.V."/>
            <person name="Debuchy R."/>
            <person name="Gladieux P."/>
            <person name="Thoren M.H."/>
            <person name="Johannesson H."/>
        </authorList>
    </citation>
    <scope>NUCLEOTIDE SEQUENCE</scope>
    <source>
        <strain evidence="2">CBS 606.72</strain>
    </source>
</reference>
<dbReference type="EMBL" id="JAULSU010000001">
    <property type="protein sequence ID" value="KAK0632073.1"/>
    <property type="molecule type" value="Genomic_DNA"/>
</dbReference>
<sequence>MENLQALIPFSLLFVLSFCAAAQGQPPTRTRIQDMYPVCIYTCLYPYANLTGVCFSQPQRFENTRNDDSTRVEPLVLFWWHIYACQHLIPQREGAQLMSCCTHLQLLALPY</sequence>
<protein>
    <recommendedName>
        <fullName evidence="4">Secreted protein</fullName>
    </recommendedName>
</protein>
<gene>
    <name evidence="2" type="ORF">B0T14DRAFT_20779</name>
</gene>
<dbReference type="AlphaFoldDB" id="A0AA39XDP6"/>
<evidence type="ECO:0000256" key="1">
    <source>
        <dbReference type="SAM" id="SignalP"/>
    </source>
</evidence>
<accession>A0AA39XDP6</accession>
<evidence type="ECO:0008006" key="4">
    <source>
        <dbReference type="Google" id="ProtNLM"/>
    </source>
</evidence>
<feature type="signal peptide" evidence="1">
    <location>
        <begin position="1"/>
        <end position="24"/>
    </location>
</feature>
<dbReference type="Proteomes" id="UP001175000">
    <property type="component" value="Unassembled WGS sequence"/>
</dbReference>
<feature type="chain" id="PRO_5041303957" description="Secreted protein" evidence="1">
    <location>
        <begin position="25"/>
        <end position="111"/>
    </location>
</feature>
<proteinExistence type="predicted"/>
<keyword evidence="3" id="KW-1185">Reference proteome</keyword>